<evidence type="ECO:0000313" key="12">
    <source>
        <dbReference type="EMBL" id="TSE20880.1"/>
    </source>
</evidence>
<keyword evidence="13" id="KW-1185">Reference proteome</keyword>
<dbReference type="Gene3D" id="3.30.450.20">
    <property type="entry name" value="PAS domain"/>
    <property type="match status" value="2"/>
</dbReference>
<proteinExistence type="inferred from homology"/>
<evidence type="ECO:0000259" key="11">
    <source>
        <dbReference type="PROSITE" id="PS50111"/>
    </source>
</evidence>
<dbReference type="CDD" id="cd11386">
    <property type="entry name" value="MCP_signal"/>
    <property type="match status" value="1"/>
</dbReference>
<dbReference type="InterPro" id="IPR004089">
    <property type="entry name" value="MCPsignal_dom"/>
</dbReference>
<feature type="coiled-coil region" evidence="9">
    <location>
        <begin position="606"/>
        <end position="644"/>
    </location>
</feature>
<dbReference type="InterPro" id="IPR051310">
    <property type="entry name" value="MCP_chemotaxis"/>
</dbReference>
<comment type="similarity">
    <text evidence="7">Belongs to the methyl-accepting chemotaxis (MCP) protein family.</text>
</comment>
<feature type="transmembrane region" description="Helical" evidence="10">
    <location>
        <begin position="12"/>
        <end position="33"/>
    </location>
</feature>
<dbReference type="GO" id="GO:0006935">
    <property type="term" value="P:chemotaxis"/>
    <property type="evidence" value="ECO:0007669"/>
    <property type="project" value="TreeGrafter"/>
</dbReference>
<keyword evidence="9" id="KW-0175">Coiled coil</keyword>
<gene>
    <name evidence="12" type="primary">tar_3</name>
    <name evidence="12" type="ORF">Talka_00543</name>
</gene>
<evidence type="ECO:0000256" key="4">
    <source>
        <dbReference type="ARBA" id="ARBA00022692"/>
    </source>
</evidence>
<dbReference type="GO" id="GO:0004888">
    <property type="term" value="F:transmembrane signaling receptor activity"/>
    <property type="evidence" value="ECO:0007669"/>
    <property type="project" value="TreeGrafter"/>
</dbReference>
<dbReference type="SUPFAM" id="SSF58104">
    <property type="entry name" value="Methyl-accepting chemotaxis protein (MCP) signaling domain"/>
    <property type="match status" value="1"/>
</dbReference>
<dbReference type="PANTHER" id="PTHR43531">
    <property type="entry name" value="PROTEIN ICFG"/>
    <property type="match status" value="1"/>
</dbReference>
<keyword evidence="5 10" id="KW-1133">Transmembrane helix</keyword>
<dbReference type="Pfam" id="PF00015">
    <property type="entry name" value="MCPsignal"/>
    <property type="match status" value="1"/>
</dbReference>
<evidence type="ECO:0000313" key="13">
    <source>
        <dbReference type="Proteomes" id="UP000315736"/>
    </source>
</evidence>
<keyword evidence="8" id="KW-0807">Transducer</keyword>
<reference evidence="12 13" key="1">
    <citation type="submission" date="2019-07" db="EMBL/GenBank/DDBJ databases">
        <title>Tepidimonas alkaliphilus YIM 72238 draft genome.</title>
        <authorList>
            <person name="Da Costa M.S."/>
            <person name="Froufe H.J.C."/>
            <person name="Egas C."/>
            <person name="Albuquerque L."/>
        </authorList>
    </citation>
    <scope>NUCLEOTIDE SEQUENCE [LARGE SCALE GENOMIC DNA]</scope>
    <source>
        <strain evidence="12 13">YIM 72238</strain>
    </source>
</reference>
<evidence type="ECO:0000256" key="5">
    <source>
        <dbReference type="ARBA" id="ARBA00022989"/>
    </source>
</evidence>
<dbReference type="Proteomes" id="UP000315736">
    <property type="component" value="Unassembled WGS sequence"/>
</dbReference>
<dbReference type="PROSITE" id="PS50111">
    <property type="entry name" value="CHEMOTAXIS_TRANSDUC_2"/>
    <property type="match status" value="1"/>
</dbReference>
<evidence type="ECO:0000256" key="7">
    <source>
        <dbReference type="ARBA" id="ARBA00029447"/>
    </source>
</evidence>
<dbReference type="AlphaFoldDB" id="A0A554WBC7"/>
<organism evidence="12 13">
    <name type="scientific">Tepidimonas alkaliphilus</name>
    <dbReference type="NCBI Taxonomy" id="2588942"/>
    <lineage>
        <taxon>Bacteria</taxon>
        <taxon>Pseudomonadati</taxon>
        <taxon>Pseudomonadota</taxon>
        <taxon>Betaproteobacteria</taxon>
        <taxon>Burkholderiales</taxon>
        <taxon>Tepidimonas</taxon>
    </lineage>
</organism>
<dbReference type="CDD" id="cd12913">
    <property type="entry name" value="PDC1_MCP_like"/>
    <property type="match status" value="1"/>
</dbReference>
<dbReference type="Pfam" id="PF02743">
    <property type="entry name" value="dCache_1"/>
    <property type="match status" value="1"/>
</dbReference>
<evidence type="ECO:0000256" key="3">
    <source>
        <dbReference type="ARBA" id="ARBA00022481"/>
    </source>
</evidence>
<evidence type="ECO:0000256" key="6">
    <source>
        <dbReference type="ARBA" id="ARBA00023136"/>
    </source>
</evidence>
<name>A0A554WBC7_9BURK</name>
<evidence type="ECO:0000256" key="1">
    <source>
        <dbReference type="ARBA" id="ARBA00004651"/>
    </source>
</evidence>
<dbReference type="FunFam" id="1.10.287.950:FF:000001">
    <property type="entry name" value="Methyl-accepting chemotaxis sensory transducer"/>
    <property type="match status" value="1"/>
</dbReference>
<dbReference type="RefSeq" id="WP_143889587.1">
    <property type="nucleotide sequence ID" value="NZ_VJNB01000002.1"/>
</dbReference>
<sequence>MAQVRWSFEWRVLFRLGAVIAAVVVALLGVRLWSQQATMLADRKASLQLQTQQYAREAQRLFESAAATAAAMASALDELRRSGHADRKVANDIVRGGLISNPLIIGASTAWEPNAFDGKDAEFVNADALHDETGRLIPWWFRSGSKIGSEKLIDYEKPGAGDWYVVPRQKKRQVISEPYPYPVEGKDVLMVTISQPILEGERFLGLTTVDVPLDTLSDRVARQRLYDSGHMMLVSDQAAIVAHPQAERNGQTLQQAGYPQEVVEAVRQGRDGVWEVGGQLYAVESLEVAQTGQSWAVVSVVPKAEVVAPLRRDAWLGAGLGLVALLLVLGAMGWELKRSVLGPLGDDPHEVARHVTRVAEGDLSGADWRGHELAPGSVVRAVRDMEERLAQTIRQIRQGSEQVTAAAQEIAQGNRDLSARTESAAASLQQTAASVQHLTEGVRHSAQAARTASELAQQAAAAAQQGGQRVGQVVATMGSIEQASQKMADIIGVIDGIAFQTNILALNAAVEAARAGEAGRGFAVVAAEVRALAQRSAQAAKEIKELIEQSVARVKAGGQEVQQAGQTMGEIVRAIERVVGVIGEVTAAASEQSQSLSEVNTAVGQLDQATQQNAALVEQMTAAAESLRQQAQDLLQAVARFRLAESARG</sequence>
<dbReference type="PANTHER" id="PTHR43531:SF14">
    <property type="entry name" value="METHYL-ACCEPTING CHEMOTAXIS PROTEIN I-RELATED"/>
    <property type="match status" value="1"/>
</dbReference>
<evidence type="ECO:0000256" key="2">
    <source>
        <dbReference type="ARBA" id="ARBA00022475"/>
    </source>
</evidence>
<evidence type="ECO:0000256" key="8">
    <source>
        <dbReference type="PROSITE-ProRule" id="PRU00284"/>
    </source>
</evidence>
<accession>A0A554WBC7</accession>
<dbReference type="InterPro" id="IPR033479">
    <property type="entry name" value="dCache_1"/>
</dbReference>
<evidence type="ECO:0000256" key="9">
    <source>
        <dbReference type="SAM" id="Coils"/>
    </source>
</evidence>
<dbReference type="SMART" id="SM00283">
    <property type="entry name" value="MA"/>
    <property type="match status" value="1"/>
</dbReference>
<protein>
    <submittedName>
        <fullName evidence="12">Methyl-accepting chemotaxis protein II</fullName>
    </submittedName>
</protein>
<keyword evidence="6 10" id="KW-0472">Membrane</keyword>
<keyword evidence="4 10" id="KW-0812">Transmembrane</keyword>
<keyword evidence="2" id="KW-1003">Cell membrane</keyword>
<dbReference type="EMBL" id="VJNB01000002">
    <property type="protein sequence ID" value="TSE20880.1"/>
    <property type="molecule type" value="Genomic_DNA"/>
</dbReference>
<comment type="caution">
    <text evidence="12">The sequence shown here is derived from an EMBL/GenBank/DDBJ whole genome shotgun (WGS) entry which is preliminary data.</text>
</comment>
<feature type="domain" description="Methyl-accepting transducer" evidence="11">
    <location>
        <begin position="399"/>
        <end position="628"/>
    </location>
</feature>
<evidence type="ECO:0000256" key="10">
    <source>
        <dbReference type="SAM" id="Phobius"/>
    </source>
</evidence>
<dbReference type="GO" id="GO:0007165">
    <property type="term" value="P:signal transduction"/>
    <property type="evidence" value="ECO:0007669"/>
    <property type="project" value="UniProtKB-KW"/>
</dbReference>
<dbReference type="OrthoDB" id="8576332at2"/>
<comment type="subcellular location">
    <subcellularLocation>
        <location evidence="1">Cell membrane</location>
        <topology evidence="1">Multi-pass membrane protein</topology>
    </subcellularLocation>
</comment>
<dbReference type="GO" id="GO:0005886">
    <property type="term" value="C:plasma membrane"/>
    <property type="evidence" value="ECO:0007669"/>
    <property type="project" value="UniProtKB-SubCell"/>
</dbReference>
<dbReference type="Gene3D" id="1.10.287.950">
    <property type="entry name" value="Methyl-accepting chemotaxis protein"/>
    <property type="match status" value="1"/>
</dbReference>
<keyword evidence="3" id="KW-0488">Methylation</keyword>